<dbReference type="AlphaFoldDB" id="A0A151S0A8"/>
<evidence type="ECO:0000313" key="2">
    <source>
        <dbReference type="EMBL" id="KYP48232.1"/>
    </source>
</evidence>
<name>A0A151S0A8_CAJCA</name>
<evidence type="ECO:0000256" key="1">
    <source>
        <dbReference type="SAM" id="MobiDB-lite"/>
    </source>
</evidence>
<reference evidence="2" key="1">
    <citation type="journal article" date="2012" name="Nat. Biotechnol.">
        <title>Draft genome sequence of pigeonpea (Cajanus cajan), an orphan legume crop of resource-poor farmers.</title>
        <authorList>
            <person name="Varshney R.K."/>
            <person name="Chen W."/>
            <person name="Li Y."/>
            <person name="Bharti A.K."/>
            <person name="Saxena R.K."/>
            <person name="Schlueter J.A."/>
            <person name="Donoghue M.T."/>
            <person name="Azam S."/>
            <person name="Fan G."/>
            <person name="Whaley A.M."/>
            <person name="Farmer A.D."/>
            <person name="Sheridan J."/>
            <person name="Iwata A."/>
            <person name="Tuteja R."/>
            <person name="Penmetsa R.V."/>
            <person name="Wu W."/>
            <person name="Upadhyaya H.D."/>
            <person name="Yang S.P."/>
            <person name="Shah T."/>
            <person name="Saxena K.B."/>
            <person name="Michael T."/>
            <person name="McCombie W.R."/>
            <person name="Yang B."/>
            <person name="Zhang G."/>
            <person name="Yang H."/>
            <person name="Wang J."/>
            <person name="Spillane C."/>
            <person name="Cook D.R."/>
            <person name="May G.D."/>
            <person name="Xu X."/>
            <person name="Jackson S.A."/>
        </authorList>
    </citation>
    <scope>NUCLEOTIDE SEQUENCE [LARGE SCALE GENOMIC DNA]</scope>
</reference>
<dbReference type="EMBL" id="KQ483505">
    <property type="protein sequence ID" value="KYP48232.1"/>
    <property type="molecule type" value="Genomic_DNA"/>
</dbReference>
<feature type="region of interest" description="Disordered" evidence="1">
    <location>
        <begin position="81"/>
        <end position="105"/>
    </location>
</feature>
<protein>
    <submittedName>
        <fullName evidence="2">Uncharacterized protein</fullName>
    </submittedName>
</protein>
<evidence type="ECO:0000313" key="3">
    <source>
        <dbReference type="Proteomes" id="UP000075243"/>
    </source>
</evidence>
<keyword evidence="3" id="KW-1185">Reference proteome</keyword>
<accession>A0A151S0A8</accession>
<gene>
    <name evidence="2" type="ORF">KK1_030116</name>
</gene>
<proteinExistence type="predicted"/>
<dbReference type="Gramene" id="C.cajan_28714.t">
    <property type="protein sequence ID" value="C.cajan_28714.t.cds1"/>
    <property type="gene ID" value="C.cajan_28714"/>
</dbReference>
<dbReference type="Proteomes" id="UP000075243">
    <property type="component" value="Unassembled WGS sequence"/>
</dbReference>
<organism evidence="2 3">
    <name type="scientific">Cajanus cajan</name>
    <name type="common">Pigeon pea</name>
    <name type="synonym">Cajanus indicus</name>
    <dbReference type="NCBI Taxonomy" id="3821"/>
    <lineage>
        <taxon>Eukaryota</taxon>
        <taxon>Viridiplantae</taxon>
        <taxon>Streptophyta</taxon>
        <taxon>Embryophyta</taxon>
        <taxon>Tracheophyta</taxon>
        <taxon>Spermatophyta</taxon>
        <taxon>Magnoliopsida</taxon>
        <taxon>eudicotyledons</taxon>
        <taxon>Gunneridae</taxon>
        <taxon>Pentapetalae</taxon>
        <taxon>rosids</taxon>
        <taxon>fabids</taxon>
        <taxon>Fabales</taxon>
        <taxon>Fabaceae</taxon>
        <taxon>Papilionoideae</taxon>
        <taxon>50 kb inversion clade</taxon>
        <taxon>NPAAA clade</taxon>
        <taxon>indigoferoid/millettioid clade</taxon>
        <taxon>Phaseoleae</taxon>
        <taxon>Cajanus</taxon>
    </lineage>
</organism>
<sequence>MAKLQKDKLNDCTRTIRNTTQSSSSTTLASFASKLPFKHLTPAELASRREKGLCYNCNEKFSAGHRCKGSALLLIADDTSHTTSDLDTPIHEPLEPGGYNLGEMG</sequence>